<comment type="catalytic activity">
    <reaction evidence="4">
        <text>a secondary aliphatic amine + O2 + H2O = a primary amine + an aldehyde + H2O2</text>
        <dbReference type="Rhea" id="RHEA:26414"/>
        <dbReference type="ChEBI" id="CHEBI:15377"/>
        <dbReference type="ChEBI" id="CHEBI:15379"/>
        <dbReference type="ChEBI" id="CHEBI:16240"/>
        <dbReference type="ChEBI" id="CHEBI:17478"/>
        <dbReference type="ChEBI" id="CHEBI:58855"/>
        <dbReference type="ChEBI" id="CHEBI:65296"/>
        <dbReference type="EC" id="1.4.3.4"/>
    </reaction>
</comment>
<accession>A0A812PI57</accession>
<evidence type="ECO:0000256" key="1">
    <source>
        <dbReference type="ARBA" id="ARBA00001974"/>
    </source>
</evidence>
<comment type="cofactor">
    <cofactor evidence="1 6">
        <name>FAD</name>
        <dbReference type="ChEBI" id="CHEBI:57692"/>
    </cofactor>
</comment>
<comment type="similarity">
    <text evidence="2 6">Belongs to the flavin monoamine oxidase family.</text>
</comment>
<evidence type="ECO:0000256" key="4">
    <source>
        <dbReference type="ARBA" id="ARBA00048448"/>
    </source>
</evidence>
<feature type="binding site" evidence="5">
    <location>
        <position position="341"/>
    </location>
    <ligand>
        <name>FAD</name>
        <dbReference type="ChEBI" id="CHEBI:57692"/>
    </ligand>
</feature>
<name>A0A812PI57_9DINO</name>
<feature type="binding site" evidence="5">
    <location>
        <position position="104"/>
    </location>
    <ligand>
        <name>FAD</name>
        <dbReference type="ChEBI" id="CHEBI:57692"/>
    </ligand>
</feature>
<evidence type="ECO:0000259" key="8">
    <source>
        <dbReference type="Pfam" id="PF01593"/>
    </source>
</evidence>
<feature type="domain" description="Amine oxidase" evidence="8">
    <location>
        <begin position="104"/>
        <end position="573"/>
    </location>
</feature>
<proteinExistence type="inferred from homology"/>
<organism evidence="9 10">
    <name type="scientific">Symbiodinium natans</name>
    <dbReference type="NCBI Taxonomy" id="878477"/>
    <lineage>
        <taxon>Eukaryota</taxon>
        <taxon>Sar</taxon>
        <taxon>Alveolata</taxon>
        <taxon>Dinophyceae</taxon>
        <taxon>Suessiales</taxon>
        <taxon>Symbiodiniaceae</taxon>
        <taxon>Symbiodinium</taxon>
    </lineage>
</organism>
<keyword evidence="10" id="KW-1185">Reference proteome</keyword>
<dbReference type="Gene3D" id="3.90.660.10">
    <property type="match status" value="1"/>
</dbReference>
<evidence type="ECO:0000256" key="2">
    <source>
        <dbReference type="ARBA" id="ARBA00005995"/>
    </source>
</evidence>
<keyword evidence="7" id="KW-0732">Signal</keyword>
<dbReference type="SUPFAM" id="SSF51905">
    <property type="entry name" value="FAD/NAD(P)-binding domain"/>
    <property type="match status" value="1"/>
</dbReference>
<evidence type="ECO:0000256" key="3">
    <source>
        <dbReference type="ARBA" id="ARBA00023002"/>
    </source>
</evidence>
<dbReference type="InterPro" id="IPR050703">
    <property type="entry name" value="Flavin_MAO"/>
</dbReference>
<keyword evidence="6" id="KW-0274">FAD</keyword>
<dbReference type="InterPro" id="IPR001613">
    <property type="entry name" value="Flavin_amine_oxidase"/>
</dbReference>
<dbReference type="Proteomes" id="UP000604046">
    <property type="component" value="Unassembled WGS sequence"/>
</dbReference>
<evidence type="ECO:0000313" key="9">
    <source>
        <dbReference type="EMBL" id="CAE7363577.1"/>
    </source>
</evidence>
<dbReference type="AlphaFoldDB" id="A0A812PI57"/>
<protein>
    <recommendedName>
        <fullName evidence="6">Amine oxidase</fullName>
        <ecNumber evidence="6">1.4.3.-</ecNumber>
    </recommendedName>
</protein>
<dbReference type="PANTHER" id="PTHR43563:SF1">
    <property type="entry name" value="AMINE OXIDASE [FLAVIN-CONTAINING] B"/>
    <property type="match status" value="1"/>
</dbReference>
<evidence type="ECO:0000256" key="6">
    <source>
        <dbReference type="RuleBase" id="RU362067"/>
    </source>
</evidence>
<gene>
    <name evidence="9" type="primary">MAOA</name>
    <name evidence="9" type="ORF">SNAT2548_LOCUS19651</name>
</gene>
<dbReference type="EC" id="1.4.3.-" evidence="6"/>
<dbReference type="OrthoDB" id="417694at2759"/>
<reference evidence="9" key="1">
    <citation type="submission" date="2021-02" db="EMBL/GenBank/DDBJ databases">
        <authorList>
            <person name="Dougan E. K."/>
            <person name="Rhodes N."/>
            <person name="Thang M."/>
            <person name="Chan C."/>
        </authorList>
    </citation>
    <scope>NUCLEOTIDE SEQUENCE</scope>
</reference>
<dbReference type="EMBL" id="CAJNDS010002186">
    <property type="protein sequence ID" value="CAE7363577.1"/>
    <property type="molecule type" value="Genomic_DNA"/>
</dbReference>
<keyword evidence="3 6" id="KW-0560">Oxidoreductase</keyword>
<dbReference type="Gene3D" id="3.50.50.60">
    <property type="entry name" value="FAD/NAD(P)-binding domain"/>
    <property type="match status" value="1"/>
</dbReference>
<evidence type="ECO:0000256" key="5">
    <source>
        <dbReference type="PIRSR" id="PIRSR601613-1"/>
    </source>
</evidence>
<dbReference type="PANTHER" id="PTHR43563">
    <property type="entry name" value="AMINE OXIDASE"/>
    <property type="match status" value="1"/>
</dbReference>
<dbReference type="GO" id="GO:0097621">
    <property type="term" value="F:monoamine oxidase activity"/>
    <property type="evidence" value="ECO:0007669"/>
    <property type="project" value="UniProtKB-EC"/>
</dbReference>
<keyword evidence="6" id="KW-0285">Flavoprotein</keyword>
<sequence length="579" mass="63071">MGPRLRGNHPSAGPAFLLEVAVAALAAAASDVPEKFNVGPEHFMQANLHKEQALFLKPADAHEATCQSRSFVQRRSEVSQVSASGADFSSQSAVDVVIVGAGYSGLSVAHKLRQSNISFRVIEARHRLGGRILDEDISKRGDADDTIEIGGQWLHDTHSNAIAFMNAMGFDVYEPGQQEGLQKFPCSGCHGRVATSSGWLNASASGKATWPLSIEEMRLFHATLDTIWKEISETPCKDPLSNPNAPIFDSLSYDAYLRQHHQLESFPEFERVYGTLLDLCLEAEGAERVSALHCLWKANCTHSGQHAGGKFFRVRGGPQASLKHLASELQSMGSIWLSSEVLAIKDSDESDSEESDEKLKVVVTNTTTVLARHVVLAGLPPAQLLKIKFVPQLPEEVSKLLSLLSLGSVRKYSLVYKAPWWRARGYSGSIRYVNYSLPSLDPQRCFDNSPYSASRGVLTCMTTGDVNRGLQRLSEEARRAALQSVVHGAFGAAEADESPQVVDKDWSRDAYSGGANVFYPTGTFSSSWPGTLQVFFHHQLSSSIWIAGADYSHISHGYMNGAIGSGQAVAERLVQTLHA</sequence>
<dbReference type="InterPro" id="IPR002937">
    <property type="entry name" value="Amino_oxidase"/>
</dbReference>
<comment type="caution">
    <text evidence="9">The sequence shown here is derived from an EMBL/GenBank/DDBJ whole genome shotgun (WGS) entry which is preliminary data.</text>
</comment>
<dbReference type="PRINTS" id="PR00757">
    <property type="entry name" value="AMINEOXDASEF"/>
</dbReference>
<evidence type="ECO:0000256" key="7">
    <source>
        <dbReference type="SAM" id="SignalP"/>
    </source>
</evidence>
<dbReference type="SUPFAM" id="SSF54373">
    <property type="entry name" value="FAD-linked reductases, C-terminal domain"/>
    <property type="match status" value="1"/>
</dbReference>
<feature type="chain" id="PRO_5032939953" description="Amine oxidase" evidence="7">
    <location>
        <begin position="29"/>
        <end position="579"/>
    </location>
</feature>
<dbReference type="Pfam" id="PF01593">
    <property type="entry name" value="Amino_oxidase"/>
    <property type="match status" value="1"/>
</dbReference>
<dbReference type="InterPro" id="IPR036188">
    <property type="entry name" value="FAD/NAD-bd_sf"/>
</dbReference>
<feature type="signal peptide" evidence="7">
    <location>
        <begin position="1"/>
        <end position="28"/>
    </location>
</feature>
<evidence type="ECO:0000313" key="10">
    <source>
        <dbReference type="Proteomes" id="UP000604046"/>
    </source>
</evidence>
<feature type="binding site" evidence="5">
    <location>
        <begin position="123"/>
        <end position="124"/>
    </location>
    <ligand>
        <name>FAD</name>
        <dbReference type="ChEBI" id="CHEBI:57692"/>
    </ligand>
</feature>
<dbReference type="Gene3D" id="1.10.405.10">
    <property type="entry name" value="Guanine Nucleotide Dissociation Inhibitor, domain 1"/>
    <property type="match status" value="1"/>
</dbReference>